<dbReference type="OrthoDB" id="9783154at2"/>
<reference evidence="7 8" key="1">
    <citation type="submission" date="2019-02" db="EMBL/GenBank/DDBJ databases">
        <title>Deep-cultivation of Planctomycetes and their phenomic and genomic characterization uncovers novel biology.</title>
        <authorList>
            <person name="Wiegand S."/>
            <person name="Jogler M."/>
            <person name="Boedeker C."/>
            <person name="Pinto D."/>
            <person name="Vollmers J."/>
            <person name="Rivas-Marin E."/>
            <person name="Kohn T."/>
            <person name="Peeters S.H."/>
            <person name="Heuer A."/>
            <person name="Rast P."/>
            <person name="Oberbeckmann S."/>
            <person name="Bunk B."/>
            <person name="Jeske O."/>
            <person name="Meyerdierks A."/>
            <person name="Storesund J.E."/>
            <person name="Kallscheuer N."/>
            <person name="Luecker S."/>
            <person name="Lage O.M."/>
            <person name="Pohl T."/>
            <person name="Merkel B.J."/>
            <person name="Hornburger P."/>
            <person name="Mueller R.-W."/>
            <person name="Bruemmer F."/>
            <person name="Labrenz M."/>
            <person name="Spormann A.M."/>
            <person name="Op Den Camp H."/>
            <person name="Overmann J."/>
            <person name="Amann R."/>
            <person name="Jetten M.S.M."/>
            <person name="Mascher T."/>
            <person name="Medema M.H."/>
            <person name="Devos D.P."/>
            <person name="Kaster A.-K."/>
            <person name="Ovreas L."/>
            <person name="Rohde M."/>
            <person name="Galperin M.Y."/>
            <person name="Jogler C."/>
        </authorList>
    </citation>
    <scope>NUCLEOTIDE SEQUENCE [LARGE SCALE GENOMIC DNA]</scope>
    <source>
        <strain evidence="7 8">CA85</strain>
    </source>
</reference>
<keyword evidence="4" id="KW-0106">Calcium</keyword>
<organism evidence="7 8">
    <name type="scientific">Allorhodopirellula solitaria</name>
    <dbReference type="NCBI Taxonomy" id="2527987"/>
    <lineage>
        <taxon>Bacteria</taxon>
        <taxon>Pseudomonadati</taxon>
        <taxon>Planctomycetota</taxon>
        <taxon>Planctomycetia</taxon>
        <taxon>Pirellulales</taxon>
        <taxon>Pirellulaceae</taxon>
        <taxon>Allorhodopirellula</taxon>
    </lineage>
</organism>
<dbReference type="InterPro" id="IPR024607">
    <property type="entry name" value="Sulfatase_CS"/>
</dbReference>
<sequence precursor="true">MKTIRMIPQAVLAIAMSAVCVAAEKPNVVVVITDDQGYGDLAFTGNPAIQTPTIDKLRSQGTLLNNFHVDPTCAPTRSALMTGRYSDRVGVWHTVQGRSMLRSRETTMANVFAENGYATGLFGKWHLGDCYPFRPEDRGFQHSVYHKAGGVGQAPDYWGNDYFDDTYVVNGEHQRFEGYCTDVWFDEGMKFIQANQDKPFFAYISTNAPHSPYNCPEEYSAPYRGNPDVSIPEFYGMITNIDDNMAKLMKMLDDQGLADNTILVFMTDNGTAGGLKGDRGYDGGMRGKKGSEYDGGHRVPFIIRWPNGEIEEGKSVERLTAHIDILPTFIELCGLDAPEIEFDGKNISELLYSDGDQWSNRALVVESQRVVDPIKWRKSAVMTDRWRLINGEEVFDMSDDPKQTDDLASEQSAVRERLRRQYNDFWSDVSREHNLTSYMVIGADESPIVSFSSHDWLIDKLPPWHQNHIKNGDVAEESFWAIEVERDGEYEISLRRWPVEADKGINDGTYGKAFHFEQARLKIGDIDETQDIPEGAKEVTFRVQLKKGVTRLAPVFIGPDLTATPYYAYVTHRPVPGWQTPQGMGKPVYDPNYGRVPPKARN</sequence>
<dbReference type="GO" id="GO:0004065">
    <property type="term" value="F:arylsulfatase activity"/>
    <property type="evidence" value="ECO:0007669"/>
    <property type="project" value="UniProtKB-EC"/>
</dbReference>
<dbReference type="InterPro" id="IPR050738">
    <property type="entry name" value="Sulfatase"/>
</dbReference>
<dbReference type="InterPro" id="IPR017850">
    <property type="entry name" value="Alkaline_phosphatase_core_sf"/>
</dbReference>
<dbReference type="PROSITE" id="PS00523">
    <property type="entry name" value="SULFATASE_1"/>
    <property type="match status" value="1"/>
</dbReference>
<name>A0A5C5WP20_9BACT</name>
<keyword evidence="3 7" id="KW-0378">Hydrolase</keyword>
<evidence type="ECO:0000256" key="3">
    <source>
        <dbReference type="ARBA" id="ARBA00022801"/>
    </source>
</evidence>
<dbReference type="GO" id="GO:0046872">
    <property type="term" value="F:metal ion binding"/>
    <property type="evidence" value="ECO:0007669"/>
    <property type="project" value="UniProtKB-KW"/>
</dbReference>
<dbReference type="Gene3D" id="3.40.720.10">
    <property type="entry name" value="Alkaline Phosphatase, subunit A"/>
    <property type="match status" value="2"/>
</dbReference>
<feature type="domain" description="Sulfatase N-terminal" evidence="6">
    <location>
        <begin position="26"/>
        <end position="334"/>
    </location>
</feature>
<dbReference type="PANTHER" id="PTHR42693">
    <property type="entry name" value="ARYLSULFATASE FAMILY MEMBER"/>
    <property type="match status" value="1"/>
</dbReference>
<dbReference type="CDD" id="cd16146">
    <property type="entry name" value="ARS_like"/>
    <property type="match status" value="1"/>
</dbReference>
<feature type="chain" id="PRO_5022756791" evidence="5">
    <location>
        <begin position="23"/>
        <end position="602"/>
    </location>
</feature>
<dbReference type="EC" id="3.1.6.1" evidence="7"/>
<evidence type="ECO:0000256" key="2">
    <source>
        <dbReference type="ARBA" id="ARBA00022723"/>
    </source>
</evidence>
<comment type="similarity">
    <text evidence="1">Belongs to the sulfatase family.</text>
</comment>
<evidence type="ECO:0000256" key="4">
    <source>
        <dbReference type="ARBA" id="ARBA00022837"/>
    </source>
</evidence>
<protein>
    <submittedName>
        <fullName evidence="7">Arylsulfatase</fullName>
        <ecNumber evidence="7">3.1.6.1</ecNumber>
    </submittedName>
</protein>
<dbReference type="EMBL" id="SJPK01000029">
    <property type="protein sequence ID" value="TWT52357.1"/>
    <property type="molecule type" value="Genomic_DNA"/>
</dbReference>
<evidence type="ECO:0000313" key="8">
    <source>
        <dbReference type="Proteomes" id="UP000318053"/>
    </source>
</evidence>
<keyword evidence="5" id="KW-0732">Signal</keyword>
<evidence type="ECO:0000313" key="7">
    <source>
        <dbReference type="EMBL" id="TWT52357.1"/>
    </source>
</evidence>
<dbReference type="InterPro" id="IPR000917">
    <property type="entry name" value="Sulfatase_N"/>
</dbReference>
<evidence type="ECO:0000259" key="6">
    <source>
        <dbReference type="Pfam" id="PF00884"/>
    </source>
</evidence>
<evidence type="ECO:0000256" key="1">
    <source>
        <dbReference type="ARBA" id="ARBA00008779"/>
    </source>
</evidence>
<dbReference type="FunFam" id="3.40.720.10:FF:000070">
    <property type="entry name" value="Arylsulfatase A"/>
    <property type="match status" value="1"/>
</dbReference>
<dbReference type="RefSeq" id="WP_146393927.1">
    <property type="nucleotide sequence ID" value="NZ_SJPK01000029.1"/>
</dbReference>
<feature type="signal peptide" evidence="5">
    <location>
        <begin position="1"/>
        <end position="22"/>
    </location>
</feature>
<evidence type="ECO:0000256" key="5">
    <source>
        <dbReference type="SAM" id="SignalP"/>
    </source>
</evidence>
<dbReference type="PANTHER" id="PTHR42693:SF53">
    <property type="entry name" value="ENDO-4-O-SULFATASE"/>
    <property type="match status" value="1"/>
</dbReference>
<dbReference type="Proteomes" id="UP000318053">
    <property type="component" value="Unassembled WGS sequence"/>
</dbReference>
<proteinExistence type="inferred from homology"/>
<keyword evidence="8" id="KW-1185">Reference proteome</keyword>
<comment type="caution">
    <text evidence="7">The sequence shown here is derived from an EMBL/GenBank/DDBJ whole genome shotgun (WGS) entry which is preliminary data.</text>
</comment>
<dbReference type="Pfam" id="PF00884">
    <property type="entry name" value="Sulfatase"/>
    <property type="match status" value="1"/>
</dbReference>
<gene>
    <name evidence="7" type="primary">atsA_57</name>
    <name evidence="7" type="ORF">CA85_50110</name>
</gene>
<dbReference type="AlphaFoldDB" id="A0A5C5WP20"/>
<dbReference type="SUPFAM" id="SSF53649">
    <property type="entry name" value="Alkaline phosphatase-like"/>
    <property type="match status" value="1"/>
</dbReference>
<accession>A0A5C5WP20</accession>
<keyword evidence="2" id="KW-0479">Metal-binding</keyword>